<dbReference type="Gene3D" id="3.30.110.20">
    <property type="entry name" value="Alba-like domain"/>
    <property type="match status" value="1"/>
</dbReference>
<accession>A0ABY8TMY2</accession>
<dbReference type="Proteomes" id="UP001244341">
    <property type="component" value="Chromosome 2b"/>
</dbReference>
<proteinExistence type="predicted"/>
<dbReference type="PIRSF" id="PIRSF030333">
    <property type="entry name" value="UCP030333_Alba"/>
    <property type="match status" value="1"/>
</dbReference>
<feature type="compositionally biased region" description="Low complexity" evidence="1">
    <location>
        <begin position="1"/>
        <end position="11"/>
    </location>
</feature>
<name>A0ABY8TMY2_TETOB</name>
<feature type="region of interest" description="Disordered" evidence="1">
    <location>
        <begin position="1"/>
        <end position="21"/>
    </location>
</feature>
<keyword evidence="4" id="KW-1185">Reference proteome</keyword>
<feature type="compositionally biased region" description="Basic and acidic residues" evidence="1">
    <location>
        <begin position="111"/>
        <end position="127"/>
    </location>
</feature>
<protein>
    <recommendedName>
        <fullName evidence="2">DNA/RNA-binding protein Alba-like domain-containing protein</fullName>
    </recommendedName>
</protein>
<evidence type="ECO:0000259" key="2">
    <source>
        <dbReference type="Pfam" id="PF01918"/>
    </source>
</evidence>
<dbReference type="EMBL" id="CP126209">
    <property type="protein sequence ID" value="WIA10479.1"/>
    <property type="molecule type" value="Genomic_DNA"/>
</dbReference>
<sequence>MAEAQEQQPQEPMHKASNRIQVSSSKKPMFFYVNLSKRLLAEHGDIHLSALGMAVSTMVSIAEILKKDGLAVETRLSTCMDSLGGEGGRRPVQKAKMEILLKKSDNFDELIAAEKERQAAEGAAHHEEEEEHGEEDGEEAEE</sequence>
<dbReference type="InterPro" id="IPR014560">
    <property type="entry name" value="UCP030333_Alba"/>
</dbReference>
<feature type="compositionally biased region" description="Acidic residues" evidence="1">
    <location>
        <begin position="128"/>
        <end position="142"/>
    </location>
</feature>
<evidence type="ECO:0000256" key="1">
    <source>
        <dbReference type="SAM" id="MobiDB-lite"/>
    </source>
</evidence>
<evidence type="ECO:0000313" key="3">
    <source>
        <dbReference type="EMBL" id="WIA10479.1"/>
    </source>
</evidence>
<reference evidence="3 4" key="1">
    <citation type="submission" date="2023-05" db="EMBL/GenBank/DDBJ databases">
        <title>A 100% complete, gapless, phased diploid assembly of the Scenedesmus obliquus UTEX 3031 genome.</title>
        <authorList>
            <person name="Biondi T.C."/>
            <person name="Hanschen E.R."/>
            <person name="Kwon T."/>
            <person name="Eng W."/>
            <person name="Kruse C.P.S."/>
            <person name="Koehler S.I."/>
            <person name="Kunde Y."/>
            <person name="Gleasner C.D."/>
            <person name="You Mak K.T."/>
            <person name="Polle J."/>
            <person name="Hovde B.T."/>
            <person name="Starkenburg S.R."/>
        </authorList>
    </citation>
    <scope>NUCLEOTIDE SEQUENCE [LARGE SCALE GENOMIC DNA]</scope>
    <source>
        <strain evidence="3 4">DOE0152z</strain>
    </source>
</reference>
<gene>
    <name evidence="3" type="ORF">OEZ85_010669</name>
</gene>
<dbReference type="InterPro" id="IPR036882">
    <property type="entry name" value="Alba-like_dom_sf"/>
</dbReference>
<feature type="region of interest" description="Disordered" evidence="1">
    <location>
        <begin position="111"/>
        <end position="142"/>
    </location>
</feature>
<dbReference type="InterPro" id="IPR002775">
    <property type="entry name" value="DNA/RNA-bd_Alba-like"/>
</dbReference>
<feature type="domain" description="DNA/RNA-binding protein Alba-like" evidence="2">
    <location>
        <begin position="18"/>
        <end position="70"/>
    </location>
</feature>
<dbReference type="SUPFAM" id="SSF82704">
    <property type="entry name" value="AlbA-like"/>
    <property type="match status" value="1"/>
</dbReference>
<evidence type="ECO:0000313" key="4">
    <source>
        <dbReference type="Proteomes" id="UP001244341"/>
    </source>
</evidence>
<dbReference type="PANTHER" id="PTHR31947:SF36">
    <property type="entry name" value="DNA_RNA-BINDING PROTEIN ALBA-LIKE DOMAIN-CONTAINING PROTEIN"/>
    <property type="match status" value="1"/>
</dbReference>
<dbReference type="Pfam" id="PF01918">
    <property type="entry name" value="Alba"/>
    <property type="match status" value="1"/>
</dbReference>
<dbReference type="PANTHER" id="PTHR31947">
    <property type="entry name" value="DNA/RNA-BINDING PROTEIN ALBA 3"/>
    <property type="match status" value="1"/>
</dbReference>
<organism evidence="3 4">
    <name type="scientific">Tetradesmus obliquus</name>
    <name type="common">Green alga</name>
    <name type="synonym">Acutodesmus obliquus</name>
    <dbReference type="NCBI Taxonomy" id="3088"/>
    <lineage>
        <taxon>Eukaryota</taxon>
        <taxon>Viridiplantae</taxon>
        <taxon>Chlorophyta</taxon>
        <taxon>core chlorophytes</taxon>
        <taxon>Chlorophyceae</taxon>
        <taxon>CS clade</taxon>
        <taxon>Sphaeropleales</taxon>
        <taxon>Scenedesmaceae</taxon>
        <taxon>Tetradesmus</taxon>
    </lineage>
</organism>